<feature type="transmembrane region" description="Helical" evidence="5">
    <location>
        <begin position="182"/>
        <end position="203"/>
    </location>
</feature>
<dbReference type="EMBL" id="ML986495">
    <property type="protein sequence ID" value="KAF2275877.1"/>
    <property type="molecule type" value="Genomic_DNA"/>
</dbReference>
<dbReference type="RefSeq" id="XP_033653416.1">
    <property type="nucleotide sequence ID" value="XM_033796420.1"/>
</dbReference>
<dbReference type="SUPFAM" id="SSF103473">
    <property type="entry name" value="MFS general substrate transporter"/>
    <property type="match status" value="1"/>
</dbReference>
<comment type="subcellular location">
    <subcellularLocation>
        <location evidence="1">Membrane</location>
        <topology evidence="1">Multi-pass membrane protein</topology>
    </subcellularLocation>
</comment>
<keyword evidence="4 5" id="KW-0472">Membrane</keyword>
<dbReference type="Gene3D" id="1.20.1250.20">
    <property type="entry name" value="MFS general substrate transporter like domains"/>
    <property type="match status" value="1"/>
</dbReference>
<accession>A0A6A6JHL4</accession>
<proteinExistence type="predicted"/>
<feature type="transmembrane region" description="Helical" evidence="5">
    <location>
        <begin position="383"/>
        <end position="406"/>
    </location>
</feature>
<keyword evidence="3 5" id="KW-1133">Transmembrane helix</keyword>
<dbReference type="OrthoDB" id="194139at2759"/>
<dbReference type="Proteomes" id="UP000800097">
    <property type="component" value="Unassembled WGS sequence"/>
</dbReference>
<evidence type="ECO:0000256" key="1">
    <source>
        <dbReference type="ARBA" id="ARBA00004141"/>
    </source>
</evidence>
<evidence type="ECO:0000313" key="7">
    <source>
        <dbReference type="Proteomes" id="UP000800097"/>
    </source>
</evidence>
<gene>
    <name evidence="6" type="ORF">EI97DRAFT_399400</name>
</gene>
<evidence type="ECO:0000313" key="6">
    <source>
        <dbReference type="EMBL" id="KAF2275877.1"/>
    </source>
</evidence>
<dbReference type="InterPro" id="IPR036259">
    <property type="entry name" value="MFS_trans_sf"/>
</dbReference>
<feature type="transmembrane region" description="Helical" evidence="5">
    <location>
        <begin position="412"/>
        <end position="432"/>
    </location>
</feature>
<keyword evidence="7" id="KW-1185">Reference proteome</keyword>
<evidence type="ECO:0008006" key="8">
    <source>
        <dbReference type="Google" id="ProtNLM"/>
    </source>
</evidence>
<dbReference type="PANTHER" id="PTHR23507:SF8">
    <property type="entry name" value="MFS GENERAL SUBSTRATE TRANSPORTER"/>
    <property type="match status" value="1"/>
</dbReference>
<evidence type="ECO:0000256" key="5">
    <source>
        <dbReference type="SAM" id="Phobius"/>
    </source>
</evidence>
<keyword evidence="2 5" id="KW-0812">Transmembrane</keyword>
<evidence type="ECO:0000256" key="4">
    <source>
        <dbReference type="ARBA" id="ARBA00023136"/>
    </source>
</evidence>
<feature type="transmembrane region" description="Helical" evidence="5">
    <location>
        <begin position="146"/>
        <end position="170"/>
    </location>
</feature>
<name>A0A6A6JHL4_WESOR</name>
<feature type="transmembrane region" description="Helical" evidence="5">
    <location>
        <begin position="488"/>
        <end position="509"/>
    </location>
</feature>
<feature type="transmembrane region" description="Helical" evidence="5">
    <location>
        <begin position="340"/>
        <end position="362"/>
    </location>
</feature>
<dbReference type="AlphaFoldDB" id="A0A6A6JHL4"/>
<dbReference type="GO" id="GO:0016020">
    <property type="term" value="C:membrane"/>
    <property type="evidence" value="ECO:0007669"/>
    <property type="project" value="UniProtKB-SubCell"/>
</dbReference>
<organism evidence="6 7">
    <name type="scientific">Westerdykella ornata</name>
    <dbReference type="NCBI Taxonomy" id="318751"/>
    <lineage>
        <taxon>Eukaryota</taxon>
        <taxon>Fungi</taxon>
        <taxon>Dikarya</taxon>
        <taxon>Ascomycota</taxon>
        <taxon>Pezizomycotina</taxon>
        <taxon>Dothideomycetes</taxon>
        <taxon>Pleosporomycetidae</taxon>
        <taxon>Pleosporales</taxon>
        <taxon>Sporormiaceae</taxon>
        <taxon>Westerdykella</taxon>
    </lineage>
</organism>
<dbReference type="GeneID" id="54549595"/>
<evidence type="ECO:0000256" key="2">
    <source>
        <dbReference type="ARBA" id="ARBA00022692"/>
    </source>
</evidence>
<feature type="transmembrane region" description="Helical" evidence="5">
    <location>
        <begin position="115"/>
        <end position="134"/>
    </location>
</feature>
<sequence length="510" mass="55920">MSRGTPSPLHLRQPNINIQTLWPILFLLILVNLTTSLYSLPLNRVIEKRLCQEHYAGDSNVTRPGGMIPEELCKIDAVQKRLAWFQGIMETTLVVCDVIVTIPFSFIAERYGVRIVLWCNLVPRITLSVMAIVVGTLDHILPAKTILAGPFLAVFGGECVFSSTIFTLTSALSNDYVQRTSYFSYVSSISYVVAFVGPSLASLTMSQSLWLPFCINIVLLFAAVPTIRLLPDAKHLLVQLPITDIIDGEVDNEETSRPLLRPRSPKPDRYTHAFDTTDKFGILQSTLHATRTIIRLVTARRNFQIILLSAFLTAIASSDTKLLVQYISKRYAWTFAQAGYLLSAKALINILLLTVIVPLLIQRTASSQTLQNKDAVSETEIRMNYLAAEASIAISVIGVLCVGLAFRFWMLLGALLTYALGSALPIFILSLLKSPLTTTNPASPSPSPSQSPSPSNNHSIPILTLVKTLGSLVGVPLMTGLWVQGIRIGGAGLGLPYFVSAVSKFFLLLF</sequence>
<feature type="transmembrane region" description="Helical" evidence="5">
    <location>
        <begin position="209"/>
        <end position="230"/>
    </location>
</feature>
<protein>
    <recommendedName>
        <fullName evidence="8">MFS general substrate transporter</fullName>
    </recommendedName>
</protein>
<evidence type="ECO:0000256" key="3">
    <source>
        <dbReference type="ARBA" id="ARBA00022989"/>
    </source>
</evidence>
<dbReference type="GO" id="GO:0022857">
    <property type="term" value="F:transmembrane transporter activity"/>
    <property type="evidence" value="ECO:0007669"/>
    <property type="project" value="TreeGrafter"/>
</dbReference>
<dbReference type="PANTHER" id="PTHR23507">
    <property type="entry name" value="ZGC:174356"/>
    <property type="match status" value="1"/>
</dbReference>
<feature type="transmembrane region" description="Helical" evidence="5">
    <location>
        <begin position="20"/>
        <end position="40"/>
    </location>
</feature>
<reference evidence="6" key="1">
    <citation type="journal article" date="2020" name="Stud. Mycol.">
        <title>101 Dothideomycetes genomes: a test case for predicting lifestyles and emergence of pathogens.</title>
        <authorList>
            <person name="Haridas S."/>
            <person name="Albert R."/>
            <person name="Binder M."/>
            <person name="Bloem J."/>
            <person name="Labutti K."/>
            <person name="Salamov A."/>
            <person name="Andreopoulos B."/>
            <person name="Baker S."/>
            <person name="Barry K."/>
            <person name="Bills G."/>
            <person name="Bluhm B."/>
            <person name="Cannon C."/>
            <person name="Castanera R."/>
            <person name="Culley D."/>
            <person name="Daum C."/>
            <person name="Ezra D."/>
            <person name="Gonzalez J."/>
            <person name="Henrissat B."/>
            <person name="Kuo A."/>
            <person name="Liang C."/>
            <person name="Lipzen A."/>
            <person name="Lutzoni F."/>
            <person name="Magnuson J."/>
            <person name="Mondo S."/>
            <person name="Nolan M."/>
            <person name="Ohm R."/>
            <person name="Pangilinan J."/>
            <person name="Park H.-J."/>
            <person name="Ramirez L."/>
            <person name="Alfaro M."/>
            <person name="Sun H."/>
            <person name="Tritt A."/>
            <person name="Yoshinaga Y."/>
            <person name="Zwiers L.-H."/>
            <person name="Turgeon B."/>
            <person name="Goodwin S."/>
            <person name="Spatafora J."/>
            <person name="Crous P."/>
            <person name="Grigoriev I."/>
        </authorList>
    </citation>
    <scope>NUCLEOTIDE SEQUENCE</scope>
    <source>
        <strain evidence="6">CBS 379.55</strain>
    </source>
</reference>